<name>A0A7D7W8A7_9MICO</name>
<evidence type="ECO:0000313" key="1">
    <source>
        <dbReference type="EMBL" id="QMU96695.1"/>
    </source>
</evidence>
<dbReference type="RefSeq" id="WP_182255396.1">
    <property type="nucleotide sequence ID" value="NZ_CP043732.1"/>
</dbReference>
<protein>
    <submittedName>
        <fullName evidence="1">Uncharacterized protein</fullName>
    </submittedName>
</protein>
<dbReference type="Proteomes" id="UP000515708">
    <property type="component" value="Chromosome"/>
</dbReference>
<organism evidence="1 2">
    <name type="scientific">Microbacterium esteraromaticum</name>
    <dbReference type="NCBI Taxonomy" id="57043"/>
    <lineage>
        <taxon>Bacteria</taxon>
        <taxon>Bacillati</taxon>
        <taxon>Actinomycetota</taxon>
        <taxon>Actinomycetes</taxon>
        <taxon>Micrococcales</taxon>
        <taxon>Microbacteriaceae</taxon>
        <taxon>Microbacterium</taxon>
    </lineage>
</organism>
<sequence>MLATLHPGAPSADEVAALLVGVRQLDDAIDTLTQVRIELGRLVADSHWRSDAVDMLRASLIERAADVSERCAAVEGHRDVCLRGVA</sequence>
<accession>A0A7D7W8A7</accession>
<gene>
    <name evidence="1" type="ORF">FVO59_05290</name>
</gene>
<proteinExistence type="predicted"/>
<evidence type="ECO:0000313" key="2">
    <source>
        <dbReference type="Proteomes" id="UP000515708"/>
    </source>
</evidence>
<dbReference type="AlphaFoldDB" id="A0A7D7W8A7"/>
<dbReference type="EMBL" id="CP043732">
    <property type="protein sequence ID" value="QMU96695.1"/>
    <property type="molecule type" value="Genomic_DNA"/>
</dbReference>
<reference evidence="1 2" key="1">
    <citation type="journal article" date="2020" name="Front. Microbiol.">
        <title>Design of Bacterial Strain-Specific qPCR Assays Using NGS Data and Publicly Available Resources and Its Application to Track Biocontrol Strains.</title>
        <authorList>
            <person name="Hernandez I."/>
            <person name="Sant C."/>
            <person name="Martinez R."/>
            <person name="Fernandez C."/>
        </authorList>
    </citation>
    <scope>NUCLEOTIDE SEQUENCE [LARGE SCALE GENOMIC DNA]</scope>
    <source>
        <strain evidence="1 2">B24</strain>
    </source>
</reference>